<name>A0A4Q7YY32_9BACT</name>
<dbReference type="AlphaFoldDB" id="A0A4Q7YY32"/>
<sequence>MLNRGHGFLLGTACYLGICGGLCALAFLGEFVFPVSIDMGQRRPFLHGSSADFVFQPGDSLKVKE</sequence>
<evidence type="ECO:0000313" key="2">
    <source>
        <dbReference type="EMBL" id="RZU42045.1"/>
    </source>
</evidence>
<evidence type="ECO:0000256" key="1">
    <source>
        <dbReference type="SAM" id="Phobius"/>
    </source>
</evidence>
<keyword evidence="1" id="KW-0812">Transmembrane</keyword>
<accession>A0A4Q7YY32</accession>
<comment type="caution">
    <text evidence="2">The sequence shown here is derived from an EMBL/GenBank/DDBJ whole genome shotgun (WGS) entry which is preliminary data.</text>
</comment>
<dbReference type="Proteomes" id="UP000292958">
    <property type="component" value="Unassembled WGS sequence"/>
</dbReference>
<keyword evidence="1" id="KW-1133">Transmembrane helix</keyword>
<gene>
    <name evidence="2" type="ORF">BDD14_3590</name>
</gene>
<reference evidence="2 3" key="1">
    <citation type="submission" date="2019-02" db="EMBL/GenBank/DDBJ databases">
        <title>Genomic Encyclopedia of Archaeal and Bacterial Type Strains, Phase II (KMG-II): from individual species to whole genera.</title>
        <authorList>
            <person name="Goeker M."/>
        </authorList>
    </citation>
    <scope>NUCLEOTIDE SEQUENCE [LARGE SCALE GENOMIC DNA]</scope>
    <source>
        <strain evidence="2 3">DSM 18101</strain>
    </source>
</reference>
<keyword evidence="3" id="KW-1185">Reference proteome</keyword>
<evidence type="ECO:0000313" key="3">
    <source>
        <dbReference type="Proteomes" id="UP000292958"/>
    </source>
</evidence>
<dbReference type="EMBL" id="SHKW01000001">
    <property type="protein sequence ID" value="RZU42045.1"/>
    <property type="molecule type" value="Genomic_DNA"/>
</dbReference>
<organism evidence="2 3">
    <name type="scientific">Edaphobacter modestus</name>
    <dbReference type="NCBI Taxonomy" id="388466"/>
    <lineage>
        <taxon>Bacteria</taxon>
        <taxon>Pseudomonadati</taxon>
        <taxon>Acidobacteriota</taxon>
        <taxon>Terriglobia</taxon>
        <taxon>Terriglobales</taxon>
        <taxon>Acidobacteriaceae</taxon>
        <taxon>Edaphobacter</taxon>
    </lineage>
</organism>
<feature type="transmembrane region" description="Helical" evidence="1">
    <location>
        <begin position="6"/>
        <end position="33"/>
    </location>
</feature>
<keyword evidence="1" id="KW-0472">Membrane</keyword>
<protein>
    <submittedName>
        <fullName evidence="2">Uncharacterized protein</fullName>
    </submittedName>
</protein>
<proteinExistence type="predicted"/>